<comment type="similarity">
    <text evidence="1">Belongs to the short-chain dehydrogenases/reductases (SDR) family.</text>
</comment>
<dbReference type="Gene3D" id="3.40.50.720">
    <property type="entry name" value="NAD(P)-binding Rossmann-like Domain"/>
    <property type="match status" value="1"/>
</dbReference>
<dbReference type="CDD" id="cd05233">
    <property type="entry name" value="SDR_c"/>
    <property type="match status" value="1"/>
</dbReference>
<evidence type="ECO:0000256" key="2">
    <source>
        <dbReference type="ARBA" id="ARBA00023002"/>
    </source>
</evidence>
<dbReference type="InterPro" id="IPR020904">
    <property type="entry name" value="Sc_DH/Rdtase_CS"/>
</dbReference>
<dbReference type="SUPFAM" id="SSF51735">
    <property type="entry name" value="NAD(P)-binding Rossmann-fold domains"/>
    <property type="match status" value="1"/>
</dbReference>
<dbReference type="GO" id="GO:0016020">
    <property type="term" value="C:membrane"/>
    <property type="evidence" value="ECO:0007669"/>
    <property type="project" value="TreeGrafter"/>
</dbReference>
<keyword evidence="4" id="KW-1185">Reference proteome</keyword>
<evidence type="ECO:0000313" key="4">
    <source>
        <dbReference type="Proteomes" id="UP000240739"/>
    </source>
</evidence>
<evidence type="ECO:0000256" key="1">
    <source>
        <dbReference type="ARBA" id="ARBA00006484"/>
    </source>
</evidence>
<dbReference type="PANTHER" id="PTHR44196:SF2">
    <property type="entry name" value="SHORT-CHAIN DEHYDROGENASE-RELATED"/>
    <property type="match status" value="1"/>
</dbReference>
<dbReference type="AlphaFoldDB" id="A0A2T4ULB4"/>
<dbReference type="Pfam" id="PF00106">
    <property type="entry name" value="adh_short"/>
    <property type="match status" value="1"/>
</dbReference>
<gene>
    <name evidence="3" type="ORF">C7Y72_10245</name>
</gene>
<reference evidence="3 4" key="1">
    <citation type="submission" date="2018-03" db="EMBL/GenBank/DDBJ databases">
        <title>Aquarubrobacter algicola gen. nov., sp. nov., a novel actinobacterium isolated from shallow eutrophic lake during the end of cyanobacterial harmful algal blooms.</title>
        <authorList>
            <person name="Chun S.J."/>
        </authorList>
    </citation>
    <scope>NUCLEOTIDE SEQUENCE [LARGE SCALE GENOMIC DNA]</scope>
    <source>
        <strain evidence="3 4">Seoho-28</strain>
    </source>
</reference>
<dbReference type="EMBL" id="PYYB01000001">
    <property type="protein sequence ID" value="PTL60000.1"/>
    <property type="molecule type" value="Genomic_DNA"/>
</dbReference>
<evidence type="ECO:0000313" key="3">
    <source>
        <dbReference type="EMBL" id="PTL60000.1"/>
    </source>
</evidence>
<dbReference type="PRINTS" id="PR00081">
    <property type="entry name" value="GDHRDH"/>
</dbReference>
<protein>
    <submittedName>
        <fullName evidence="3">Oxidoreductase</fullName>
    </submittedName>
</protein>
<dbReference type="InterPro" id="IPR036291">
    <property type="entry name" value="NAD(P)-bd_dom_sf"/>
</dbReference>
<dbReference type="Proteomes" id="UP000240739">
    <property type="component" value="Unassembled WGS sequence"/>
</dbReference>
<dbReference type="PROSITE" id="PS00061">
    <property type="entry name" value="ADH_SHORT"/>
    <property type="match status" value="1"/>
</dbReference>
<dbReference type="RefSeq" id="WP_107568644.1">
    <property type="nucleotide sequence ID" value="NZ_PYYB01000001.1"/>
</dbReference>
<organism evidence="3 4">
    <name type="scientific">Paraconexibacter algicola</name>
    <dbReference type="NCBI Taxonomy" id="2133960"/>
    <lineage>
        <taxon>Bacteria</taxon>
        <taxon>Bacillati</taxon>
        <taxon>Actinomycetota</taxon>
        <taxon>Thermoleophilia</taxon>
        <taxon>Solirubrobacterales</taxon>
        <taxon>Paraconexibacteraceae</taxon>
        <taxon>Paraconexibacter</taxon>
    </lineage>
</organism>
<dbReference type="GO" id="GO:0016491">
    <property type="term" value="F:oxidoreductase activity"/>
    <property type="evidence" value="ECO:0007669"/>
    <property type="project" value="UniProtKB-KW"/>
</dbReference>
<comment type="caution">
    <text evidence="3">The sequence shown here is derived from an EMBL/GenBank/DDBJ whole genome shotgun (WGS) entry which is preliminary data.</text>
</comment>
<accession>A0A2T4ULB4</accession>
<dbReference type="InterPro" id="IPR002347">
    <property type="entry name" value="SDR_fam"/>
</dbReference>
<keyword evidence="2" id="KW-0560">Oxidoreductase</keyword>
<sequence>MATTPTRPLALVTGASSGIGRELALLLAAEGYDLVITAEDDALDDARAEVEAAGAGTVEAPRLDLTRDEDVDLLVRHVRETGRGLDIAALNAGAGAGGAFATGTDLADELRIVDLNVRSTVHLAKHVTRDMVRRDHGRILFTSSIAATMPGSYQAVYNASKSFVQSFALALRDELRETAVTVTALMPGPTDTEFFARADMLDTQVGAGEKADAATVAADGYAALMDGDERVVSGDLSTRAQALASRVLPDRVKAAMHRRQAEPGSADRDER</sequence>
<name>A0A2T4ULB4_9ACTN</name>
<dbReference type="OrthoDB" id="9797538at2"/>
<proteinExistence type="inferred from homology"/>
<dbReference type="PANTHER" id="PTHR44196">
    <property type="entry name" value="DEHYDROGENASE/REDUCTASE SDR FAMILY MEMBER 7B"/>
    <property type="match status" value="1"/>
</dbReference>